<dbReference type="CDD" id="cd00082">
    <property type="entry name" value="HisKA"/>
    <property type="match status" value="1"/>
</dbReference>
<keyword evidence="5" id="KW-0808">Transferase</keyword>
<dbReference type="EMBL" id="BOOJ01000058">
    <property type="protein sequence ID" value="GIH95970.1"/>
    <property type="molecule type" value="Genomic_DNA"/>
</dbReference>
<evidence type="ECO:0000259" key="17">
    <source>
        <dbReference type="PROSITE" id="PS50839"/>
    </source>
</evidence>
<evidence type="ECO:0000256" key="11">
    <source>
        <dbReference type="ARBA" id="ARBA00023012"/>
    </source>
</evidence>
<dbReference type="Gene3D" id="3.30.565.10">
    <property type="entry name" value="Histidine kinase-like ATPase, C-terminal domain"/>
    <property type="match status" value="1"/>
</dbReference>
<name>A0A8J3SMK4_9ACTN</name>
<dbReference type="SMART" id="SM00388">
    <property type="entry name" value="HisKA"/>
    <property type="match status" value="1"/>
</dbReference>
<sequence length="732" mass="77367">MRSGRAWPLPTALLVTLLGAGASAAAGAALHQAQHRTSAQAMDQRAVLTRLTVQAETRRYADTLAATAAAAGALDELTADAFAQITASLPELSLPGATSITFLVAATDIQIPRVQARWRTRGVPDLTLRTDGRGHGREHTFVIFNRPLQPGAQPAPGLEAGQVPELDRALQEARYTQHVTVSDTYHLLIDRHLPPERRQRSLVMVAPVHEPAGEGGAFIGWVAMGLRGQDFAAAALRHIAADRIDVLLSARQSDGRLVPVAAITAAGAQHPPHDLHRTAAIQVGQRSWQLRIAASSGALPGATSALPALAAAGGSALSLLLGALVFTLASGRAGARAQVEQATTALRAEHAALRSARDELAAHEAYLTQVLDTIEVTVVTCDAEGTIVHLNEVARAALPSFPPRTATELARHLPLLRTDATPLPVEQSPLMRALDGHDVDNLEAAVLLPDGTRRILMLHARPLRHTGGRLIGAVVSSYDITELREHQAELQAFAGIVAHDLKRPLSTVAGFAELARDDLDGPLERRPEHDPVAALAAGQARYLDRILAGVAQMNHLIEDLLAYAAARNAELQPRRIDLNGLVGEIVGEHLAAVAADPAAPPPQVRIDPLPEVYADATLVRRLVDNLVGNAIKYTPPGQAARVEVTTWAAAEGRVGIQVADRGIGIPPDEHQAIFTSFHRAAEAAETYSGTGLGLAICQRIVQRHGGTITAADNPGGGARFTFTLPAVPATPE</sequence>
<dbReference type="GO" id="GO:0005524">
    <property type="term" value="F:ATP binding"/>
    <property type="evidence" value="ECO:0007669"/>
    <property type="project" value="UniProtKB-KW"/>
</dbReference>
<dbReference type="Gene3D" id="1.10.287.130">
    <property type="match status" value="1"/>
</dbReference>
<keyword evidence="11" id="KW-0902">Two-component regulatory system</keyword>
<feature type="domain" description="PAC" evidence="16">
    <location>
        <begin position="440"/>
        <end position="492"/>
    </location>
</feature>
<keyword evidence="12" id="KW-0472">Membrane</keyword>
<dbReference type="InterPro" id="IPR005467">
    <property type="entry name" value="His_kinase_dom"/>
</dbReference>
<dbReference type="InterPro" id="IPR006189">
    <property type="entry name" value="CHASE_dom"/>
</dbReference>
<evidence type="ECO:0000256" key="7">
    <source>
        <dbReference type="ARBA" id="ARBA00022741"/>
    </source>
</evidence>
<evidence type="ECO:0000256" key="9">
    <source>
        <dbReference type="ARBA" id="ARBA00022840"/>
    </source>
</evidence>
<evidence type="ECO:0000256" key="5">
    <source>
        <dbReference type="ARBA" id="ARBA00022679"/>
    </source>
</evidence>
<keyword evidence="14" id="KW-0732">Signal</keyword>
<dbReference type="FunFam" id="3.30.565.10:FF:000006">
    <property type="entry name" value="Sensor histidine kinase WalK"/>
    <property type="match status" value="1"/>
</dbReference>
<comment type="subcellular location">
    <subcellularLocation>
        <location evidence="2">Cell membrane</location>
    </subcellularLocation>
</comment>
<evidence type="ECO:0000256" key="1">
    <source>
        <dbReference type="ARBA" id="ARBA00000085"/>
    </source>
</evidence>
<keyword evidence="9" id="KW-0067">ATP-binding</keyword>
<dbReference type="SUPFAM" id="SSF47384">
    <property type="entry name" value="Homodimeric domain of signal transducing histidine kinase"/>
    <property type="match status" value="1"/>
</dbReference>
<dbReference type="Pfam" id="PF03924">
    <property type="entry name" value="CHASE"/>
    <property type="match status" value="1"/>
</dbReference>
<evidence type="ECO:0000256" key="10">
    <source>
        <dbReference type="ARBA" id="ARBA00022989"/>
    </source>
</evidence>
<evidence type="ECO:0000313" key="18">
    <source>
        <dbReference type="EMBL" id="GIH95970.1"/>
    </source>
</evidence>
<dbReference type="InterPro" id="IPR003661">
    <property type="entry name" value="HisK_dim/P_dom"/>
</dbReference>
<dbReference type="PANTHER" id="PTHR42878">
    <property type="entry name" value="TWO-COMPONENT HISTIDINE KINASE"/>
    <property type="match status" value="1"/>
</dbReference>
<comment type="caution">
    <text evidence="18">The sequence shown here is derived from an EMBL/GenBank/DDBJ whole genome shotgun (WGS) entry which is preliminary data.</text>
</comment>
<keyword evidence="8" id="KW-0418">Kinase</keyword>
<accession>A0A8J3SMK4</accession>
<feature type="domain" description="CHASE" evidence="17">
    <location>
        <begin position="142"/>
        <end position="240"/>
    </location>
</feature>
<dbReference type="SUPFAM" id="SSF55785">
    <property type="entry name" value="PYP-like sensor domain (PAS domain)"/>
    <property type="match status" value="1"/>
</dbReference>
<evidence type="ECO:0000259" key="16">
    <source>
        <dbReference type="PROSITE" id="PS50113"/>
    </source>
</evidence>
<dbReference type="InterPro" id="IPR042240">
    <property type="entry name" value="CHASE_sf"/>
</dbReference>
<dbReference type="SUPFAM" id="SSF55874">
    <property type="entry name" value="ATPase domain of HSP90 chaperone/DNA topoisomerase II/histidine kinase"/>
    <property type="match status" value="1"/>
</dbReference>
<feature type="signal peptide" evidence="14">
    <location>
        <begin position="1"/>
        <end position="28"/>
    </location>
</feature>
<dbReference type="Gene3D" id="3.30.450.350">
    <property type="entry name" value="CHASE domain"/>
    <property type="match status" value="1"/>
</dbReference>
<feature type="chain" id="PRO_5038999700" description="Sensor-like histidine kinase SenX3" evidence="14">
    <location>
        <begin position="29"/>
        <end position="732"/>
    </location>
</feature>
<evidence type="ECO:0000256" key="2">
    <source>
        <dbReference type="ARBA" id="ARBA00004236"/>
    </source>
</evidence>
<organism evidence="18 19">
    <name type="scientific">Planobispora siamensis</name>
    <dbReference type="NCBI Taxonomy" id="936338"/>
    <lineage>
        <taxon>Bacteria</taxon>
        <taxon>Bacillati</taxon>
        <taxon>Actinomycetota</taxon>
        <taxon>Actinomycetes</taxon>
        <taxon>Streptosporangiales</taxon>
        <taxon>Streptosporangiaceae</taxon>
        <taxon>Planobispora</taxon>
    </lineage>
</organism>
<dbReference type="SMART" id="SM00387">
    <property type="entry name" value="HATPase_c"/>
    <property type="match status" value="1"/>
</dbReference>
<dbReference type="Pfam" id="PF08448">
    <property type="entry name" value="PAS_4"/>
    <property type="match status" value="1"/>
</dbReference>
<proteinExistence type="predicted"/>
<keyword evidence="19" id="KW-1185">Reference proteome</keyword>
<reference evidence="18 19" key="1">
    <citation type="submission" date="2021-01" db="EMBL/GenBank/DDBJ databases">
        <title>Whole genome shotgun sequence of Planobispora siamensis NBRC 107568.</title>
        <authorList>
            <person name="Komaki H."/>
            <person name="Tamura T."/>
        </authorList>
    </citation>
    <scope>NUCLEOTIDE SEQUENCE [LARGE SCALE GENOMIC DNA]</scope>
    <source>
        <strain evidence="18 19">NBRC 107568</strain>
    </source>
</reference>
<evidence type="ECO:0000256" key="3">
    <source>
        <dbReference type="ARBA" id="ARBA00012438"/>
    </source>
</evidence>
<dbReference type="InterPro" id="IPR050351">
    <property type="entry name" value="BphY/WalK/GraS-like"/>
</dbReference>
<dbReference type="InterPro" id="IPR000700">
    <property type="entry name" value="PAS-assoc_C"/>
</dbReference>
<keyword evidence="7" id="KW-0547">Nucleotide-binding</keyword>
<dbReference type="GO" id="GO:0005886">
    <property type="term" value="C:plasma membrane"/>
    <property type="evidence" value="ECO:0007669"/>
    <property type="project" value="UniProtKB-SubCell"/>
</dbReference>
<dbReference type="InterPro" id="IPR013656">
    <property type="entry name" value="PAS_4"/>
</dbReference>
<evidence type="ECO:0000256" key="13">
    <source>
        <dbReference type="ARBA" id="ARBA00039401"/>
    </source>
</evidence>
<dbReference type="SMART" id="SM01079">
    <property type="entry name" value="CHASE"/>
    <property type="match status" value="1"/>
</dbReference>
<evidence type="ECO:0000256" key="6">
    <source>
        <dbReference type="ARBA" id="ARBA00022692"/>
    </source>
</evidence>
<dbReference type="GO" id="GO:0000155">
    <property type="term" value="F:phosphorelay sensor kinase activity"/>
    <property type="evidence" value="ECO:0007669"/>
    <property type="project" value="InterPro"/>
</dbReference>
<evidence type="ECO:0000256" key="12">
    <source>
        <dbReference type="ARBA" id="ARBA00023136"/>
    </source>
</evidence>
<dbReference type="Pfam" id="PF02518">
    <property type="entry name" value="HATPase_c"/>
    <property type="match status" value="1"/>
</dbReference>
<keyword evidence="10" id="KW-1133">Transmembrane helix</keyword>
<dbReference type="InterPro" id="IPR036097">
    <property type="entry name" value="HisK_dim/P_sf"/>
</dbReference>
<dbReference type="Proteomes" id="UP000619788">
    <property type="component" value="Unassembled WGS sequence"/>
</dbReference>
<dbReference type="InterPro" id="IPR035965">
    <property type="entry name" value="PAS-like_dom_sf"/>
</dbReference>
<keyword evidence="6" id="KW-0812">Transmembrane</keyword>
<dbReference type="CDD" id="cd00075">
    <property type="entry name" value="HATPase"/>
    <property type="match status" value="1"/>
</dbReference>
<gene>
    <name evidence="18" type="ORF">Psi01_66000</name>
</gene>
<dbReference type="InterPro" id="IPR004358">
    <property type="entry name" value="Sig_transdc_His_kin-like_C"/>
</dbReference>
<keyword evidence="4" id="KW-0597">Phosphoprotein</keyword>
<dbReference type="GO" id="GO:0007234">
    <property type="term" value="P:osmosensory signaling via phosphorelay pathway"/>
    <property type="evidence" value="ECO:0007669"/>
    <property type="project" value="TreeGrafter"/>
</dbReference>
<evidence type="ECO:0000256" key="8">
    <source>
        <dbReference type="ARBA" id="ARBA00022777"/>
    </source>
</evidence>
<feature type="domain" description="Histidine kinase" evidence="15">
    <location>
        <begin position="496"/>
        <end position="728"/>
    </location>
</feature>
<dbReference type="EC" id="2.7.13.3" evidence="3"/>
<dbReference type="Gene3D" id="3.30.450.20">
    <property type="entry name" value="PAS domain"/>
    <property type="match status" value="1"/>
</dbReference>
<dbReference type="GO" id="GO:0000156">
    <property type="term" value="F:phosphorelay response regulator activity"/>
    <property type="evidence" value="ECO:0007669"/>
    <property type="project" value="TreeGrafter"/>
</dbReference>
<dbReference type="PROSITE" id="PS50113">
    <property type="entry name" value="PAC"/>
    <property type="match status" value="1"/>
</dbReference>
<protein>
    <recommendedName>
        <fullName evidence="13">Sensor-like histidine kinase SenX3</fullName>
        <ecNumber evidence="3">2.7.13.3</ecNumber>
    </recommendedName>
</protein>
<comment type="catalytic activity">
    <reaction evidence="1">
        <text>ATP + protein L-histidine = ADP + protein N-phospho-L-histidine.</text>
        <dbReference type="EC" id="2.7.13.3"/>
    </reaction>
</comment>
<evidence type="ECO:0000256" key="4">
    <source>
        <dbReference type="ARBA" id="ARBA00022553"/>
    </source>
</evidence>
<dbReference type="GO" id="GO:0030295">
    <property type="term" value="F:protein kinase activator activity"/>
    <property type="evidence" value="ECO:0007669"/>
    <property type="project" value="TreeGrafter"/>
</dbReference>
<dbReference type="PROSITE" id="PS50109">
    <property type="entry name" value="HIS_KIN"/>
    <property type="match status" value="1"/>
</dbReference>
<dbReference type="PANTHER" id="PTHR42878:SF7">
    <property type="entry name" value="SENSOR HISTIDINE KINASE GLRK"/>
    <property type="match status" value="1"/>
</dbReference>
<evidence type="ECO:0000259" key="15">
    <source>
        <dbReference type="PROSITE" id="PS50109"/>
    </source>
</evidence>
<evidence type="ECO:0000256" key="14">
    <source>
        <dbReference type="SAM" id="SignalP"/>
    </source>
</evidence>
<dbReference type="Pfam" id="PF00512">
    <property type="entry name" value="HisKA"/>
    <property type="match status" value="1"/>
</dbReference>
<evidence type="ECO:0000313" key="19">
    <source>
        <dbReference type="Proteomes" id="UP000619788"/>
    </source>
</evidence>
<dbReference type="InterPro" id="IPR003594">
    <property type="entry name" value="HATPase_dom"/>
</dbReference>
<dbReference type="PROSITE" id="PS50839">
    <property type="entry name" value="CHASE"/>
    <property type="match status" value="1"/>
</dbReference>
<dbReference type="InterPro" id="IPR036890">
    <property type="entry name" value="HATPase_C_sf"/>
</dbReference>
<dbReference type="PRINTS" id="PR00344">
    <property type="entry name" value="BCTRLSENSOR"/>
</dbReference>
<dbReference type="AlphaFoldDB" id="A0A8J3SMK4"/>